<feature type="active site" description="Proton acceptor" evidence="6">
    <location>
        <position position="54"/>
    </location>
</feature>
<evidence type="ECO:0000256" key="3">
    <source>
        <dbReference type="ARBA" id="ARBA00022679"/>
    </source>
</evidence>
<dbReference type="Proteomes" id="UP001519924">
    <property type="component" value="Unassembled WGS sequence"/>
</dbReference>
<evidence type="ECO:0000256" key="5">
    <source>
        <dbReference type="ARBA" id="ARBA00023125"/>
    </source>
</evidence>
<comment type="similarity">
    <text evidence="6">Belongs to the DarT ADP-ribosyltransferase family.</text>
</comment>
<keyword evidence="2 6" id="KW-0328">Glycosyltransferase</keyword>
<dbReference type="Pfam" id="PF14487">
    <property type="entry name" value="DarT"/>
    <property type="match status" value="1"/>
</dbReference>
<comment type="caution">
    <text evidence="8">The sequence shown here is derived from an EMBL/GenBank/DDBJ whole genome shotgun (WGS) entry which is preliminary data.</text>
</comment>
<keyword evidence="3 6" id="KW-0808">Transferase</keyword>
<keyword evidence="4 6" id="KW-0548">Nucleotidyltransferase</keyword>
<feature type="active site" evidence="6">
    <location>
        <position position="169"/>
    </location>
</feature>
<evidence type="ECO:0000256" key="1">
    <source>
        <dbReference type="ARBA" id="ARBA00022649"/>
    </source>
</evidence>
<feature type="binding site" evidence="6">
    <location>
        <begin position="13"/>
        <end position="15"/>
    </location>
    <ligand>
        <name>NAD(+)</name>
        <dbReference type="ChEBI" id="CHEBI:57540"/>
    </ligand>
</feature>
<reference evidence="8 9" key="1">
    <citation type="submission" date="2021-08" db="EMBL/GenBank/DDBJ databases">
        <title>Caldovatus sediminis gen. nov., sp. nov., a moderately thermophilic bacterium isolated from a hot spring.</title>
        <authorList>
            <person name="Hu C.-J."/>
            <person name="Li W.-J."/>
            <person name="Xian W.-D."/>
        </authorList>
    </citation>
    <scope>NUCLEOTIDE SEQUENCE [LARGE SCALE GENOMIC DNA]</scope>
    <source>
        <strain evidence="8 9">SYSU G05006</strain>
    </source>
</reference>
<dbReference type="PROSITE" id="PS52018">
    <property type="entry name" value="DART"/>
    <property type="match status" value="1"/>
</dbReference>
<keyword evidence="1 6" id="KW-1277">Toxin-antitoxin system</keyword>
<keyword evidence="5 6" id="KW-0238">DNA-binding</keyword>
<evidence type="ECO:0000256" key="4">
    <source>
        <dbReference type="ARBA" id="ARBA00022695"/>
    </source>
</evidence>
<evidence type="ECO:0000259" key="7">
    <source>
        <dbReference type="PROSITE" id="PS52018"/>
    </source>
</evidence>
<feature type="binding site" evidence="6">
    <location>
        <position position="54"/>
    </location>
    <ligand>
        <name>NAD(+)</name>
        <dbReference type="ChEBI" id="CHEBI:57540"/>
    </ligand>
</feature>
<feature type="domain" description="DarT" evidence="7">
    <location>
        <begin position="9"/>
        <end position="216"/>
    </location>
</feature>
<keyword evidence="9" id="KW-1185">Reference proteome</keyword>
<organism evidence="8 9">
    <name type="scientific">Caldovatus aquaticus</name>
    <dbReference type="NCBI Taxonomy" id="2865671"/>
    <lineage>
        <taxon>Bacteria</taxon>
        <taxon>Pseudomonadati</taxon>
        <taxon>Pseudomonadota</taxon>
        <taxon>Alphaproteobacteria</taxon>
        <taxon>Acetobacterales</taxon>
        <taxon>Roseomonadaceae</taxon>
        <taxon>Caldovatus</taxon>
    </lineage>
</organism>
<evidence type="ECO:0000313" key="8">
    <source>
        <dbReference type="EMBL" id="MBW8269984.1"/>
    </source>
</evidence>
<dbReference type="InterPro" id="IPR029494">
    <property type="entry name" value="DarT"/>
</dbReference>
<dbReference type="RefSeq" id="WP_211842452.1">
    <property type="nucleotide sequence ID" value="NZ_JAHZUY010000026.1"/>
</dbReference>
<gene>
    <name evidence="8" type="ORF">K1J50_10835</name>
</gene>
<comment type="catalytic activity">
    <reaction evidence="6">
        <text>a thymidine in DNA + NAD(+) = an N-(ADP-alpha-D-ribosyl)-thymidine in DNA + nicotinamide + H(+)</text>
        <dbReference type="Rhea" id="RHEA:71651"/>
        <dbReference type="Rhea" id="RHEA-COMP:13556"/>
        <dbReference type="Rhea" id="RHEA-COMP:18051"/>
        <dbReference type="ChEBI" id="CHEBI:15378"/>
        <dbReference type="ChEBI" id="CHEBI:17154"/>
        <dbReference type="ChEBI" id="CHEBI:57540"/>
        <dbReference type="ChEBI" id="CHEBI:137386"/>
        <dbReference type="ChEBI" id="CHEBI:191199"/>
    </reaction>
</comment>
<protein>
    <submittedName>
        <fullName evidence="8">DUF4433 domain-containing protein</fullName>
    </submittedName>
</protein>
<sequence>MSGAVPAAPKIYHILHVDRLPSVLADECLFSDAVMQARPASGTTIGMGTIKQRRLRLAVPCHPGTCVGDYVPFYFCPRSVMLYVIAQANHPELAYRGGQGPILTLEADFHAAVAHAEAEGGRWAISLQNAGTRYASFRADCAALAELDWTAIMARDFRPPEVKEAKQAEFLFHGRFPWSLVERIGVQNPATRQRALDCLAGARHKPAVCLTPEWYF</sequence>
<evidence type="ECO:0000313" key="9">
    <source>
        <dbReference type="Proteomes" id="UP001519924"/>
    </source>
</evidence>
<name>A0ABS7F333_9PROT</name>
<dbReference type="EMBL" id="JAHZUY010000026">
    <property type="protein sequence ID" value="MBW8269984.1"/>
    <property type="molecule type" value="Genomic_DNA"/>
</dbReference>
<comment type="caution">
    <text evidence="6">Lacks conserved residue(s) required for the propagation of feature annotation.</text>
</comment>
<evidence type="ECO:0000256" key="2">
    <source>
        <dbReference type="ARBA" id="ARBA00022676"/>
    </source>
</evidence>
<proteinExistence type="inferred from homology"/>
<accession>A0ABS7F333</accession>
<evidence type="ECO:0000256" key="6">
    <source>
        <dbReference type="PROSITE-ProRule" id="PRU01362"/>
    </source>
</evidence>